<feature type="domain" description="RING-type" evidence="2">
    <location>
        <begin position="130"/>
        <end position="159"/>
    </location>
</feature>
<accession>A0A5B0SHN2</accession>
<feature type="compositionally biased region" description="Low complexity" evidence="1">
    <location>
        <begin position="240"/>
        <end position="251"/>
    </location>
</feature>
<proteinExistence type="predicted"/>
<protein>
    <submittedName>
        <fullName evidence="3">U4/U6 small nuclear ribonucleoprotein prp4</fullName>
    </submittedName>
</protein>
<feature type="region of interest" description="Disordered" evidence="1">
    <location>
        <begin position="237"/>
        <end position="356"/>
    </location>
</feature>
<evidence type="ECO:0000259" key="2">
    <source>
        <dbReference type="Pfam" id="PF17123"/>
    </source>
</evidence>
<dbReference type="Proteomes" id="UP000325313">
    <property type="component" value="Unassembled WGS sequence"/>
</dbReference>
<keyword evidence="3" id="KW-0687">Ribonucleoprotein</keyword>
<comment type="caution">
    <text evidence="3">The sequence shown here is derived from an EMBL/GenBank/DDBJ whole genome shotgun (WGS) entry which is preliminary data.</text>
</comment>
<evidence type="ECO:0000313" key="3">
    <source>
        <dbReference type="EMBL" id="KAA1137431.1"/>
    </source>
</evidence>
<sequence length="356" mass="40471">MDARVLLDTETALLHLTPEDQLLFRNLFETFQELHFELNNNPLRGRLTDEEFAHYSRYHTQAEQAMGRMGDADFLRLNLLWSHWTNVIGRLELARDISFNRRKARVTSQLDILSRRTAADETSIPNGASECVVCMEELVRSEQTNVQLPCSHWFHRDCIQDAPPVISPPLPASRQPLIPPNPLSSPSPPSINHPWTVGCPRPPHSDFNHHIDGQQAKTTRKTSYSLIIMIETPRKRTFGSIHSSSSPNSSSTRQRDQDNPWFRDPSQQDKKEYKARKNEHTSSPRSRPSHHRVRSPPPSGGDRSNQQSHDEKERVPTNGSRPSDENRDSTIRGLKEPGPAKKSTPVPSDDTVEDGE</sequence>
<evidence type="ECO:0000256" key="1">
    <source>
        <dbReference type="SAM" id="MobiDB-lite"/>
    </source>
</evidence>
<dbReference type="InterPro" id="IPR013083">
    <property type="entry name" value="Znf_RING/FYVE/PHD"/>
</dbReference>
<dbReference type="GO" id="GO:1990904">
    <property type="term" value="C:ribonucleoprotein complex"/>
    <property type="evidence" value="ECO:0007669"/>
    <property type="project" value="UniProtKB-KW"/>
</dbReference>
<gene>
    <name evidence="3" type="primary">PRP4_3</name>
    <name evidence="3" type="ORF">PGTUg99_013121</name>
</gene>
<reference evidence="3 4" key="1">
    <citation type="submission" date="2019-05" db="EMBL/GenBank/DDBJ databases">
        <title>Emergence of the Ug99 lineage of the wheat stem rust pathogen through somatic hybridization.</title>
        <authorList>
            <person name="Li F."/>
            <person name="Upadhyaya N.M."/>
            <person name="Sperschneider J."/>
            <person name="Matny O."/>
            <person name="Nguyen-Phuc H."/>
            <person name="Mago R."/>
            <person name="Raley C."/>
            <person name="Miller M.E."/>
            <person name="Silverstein K.A.T."/>
            <person name="Henningsen E."/>
            <person name="Hirsch C.D."/>
            <person name="Visser B."/>
            <person name="Pretorius Z.A."/>
            <person name="Steffenson B.J."/>
            <person name="Schwessinger B."/>
            <person name="Dodds P.N."/>
            <person name="Figueroa M."/>
        </authorList>
    </citation>
    <scope>NUCLEOTIDE SEQUENCE [LARGE SCALE GENOMIC DNA]</scope>
    <source>
        <strain evidence="3 4">Ug99</strain>
    </source>
</reference>
<feature type="region of interest" description="Disordered" evidence="1">
    <location>
        <begin position="166"/>
        <end position="192"/>
    </location>
</feature>
<dbReference type="Gene3D" id="3.30.40.10">
    <property type="entry name" value="Zinc/RING finger domain, C3HC4 (zinc finger)"/>
    <property type="match status" value="1"/>
</dbReference>
<organism evidence="3 4">
    <name type="scientific">Puccinia graminis f. sp. tritici</name>
    <dbReference type="NCBI Taxonomy" id="56615"/>
    <lineage>
        <taxon>Eukaryota</taxon>
        <taxon>Fungi</taxon>
        <taxon>Dikarya</taxon>
        <taxon>Basidiomycota</taxon>
        <taxon>Pucciniomycotina</taxon>
        <taxon>Pucciniomycetes</taxon>
        <taxon>Pucciniales</taxon>
        <taxon>Pucciniaceae</taxon>
        <taxon>Puccinia</taxon>
    </lineage>
</organism>
<feature type="compositionally biased region" description="Basic and acidic residues" evidence="1">
    <location>
        <begin position="266"/>
        <end position="282"/>
    </location>
</feature>
<name>A0A5B0SHN2_PUCGR</name>
<feature type="compositionally biased region" description="Pro residues" evidence="1">
    <location>
        <begin position="166"/>
        <end position="191"/>
    </location>
</feature>
<dbReference type="Pfam" id="PF17123">
    <property type="entry name" value="zf-RING_11"/>
    <property type="match status" value="1"/>
</dbReference>
<evidence type="ECO:0000313" key="4">
    <source>
        <dbReference type="Proteomes" id="UP000325313"/>
    </source>
</evidence>
<dbReference type="AlphaFoldDB" id="A0A5B0SHN2"/>
<dbReference type="SUPFAM" id="SSF57850">
    <property type="entry name" value="RING/U-box"/>
    <property type="match status" value="1"/>
</dbReference>
<feature type="compositionally biased region" description="Basic and acidic residues" evidence="1">
    <location>
        <begin position="322"/>
        <end position="339"/>
    </location>
</feature>
<dbReference type="EMBL" id="VDEP01000008">
    <property type="protein sequence ID" value="KAA1137431.1"/>
    <property type="molecule type" value="Genomic_DNA"/>
</dbReference>
<dbReference type="InterPro" id="IPR001841">
    <property type="entry name" value="Znf_RING"/>
</dbReference>